<evidence type="ECO:0008006" key="2">
    <source>
        <dbReference type="Google" id="ProtNLM"/>
    </source>
</evidence>
<gene>
    <name evidence="1" type="ORF">VASRM7_399</name>
</gene>
<dbReference type="InterPro" id="IPR038056">
    <property type="entry name" value="YjbR-like_sf"/>
</dbReference>
<organism evidence="1">
    <name type="scientific">Verrucosispora sp. MS100047</name>
    <dbReference type="NCBI Taxonomy" id="1410949"/>
    <lineage>
        <taxon>Bacteria</taxon>
        <taxon>Bacillati</taxon>
        <taxon>Actinomycetota</taxon>
        <taxon>Actinomycetes</taxon>
        <taxon>Micromonosporales</taxon>
        <taxon>Micromonosporaceae</taxon>
        <taxon>Micromonospora</taxon>
    </lineage>
</organism>
<dbReference type="Pfam" id="PF04237">
    <property type="entry name" value="YjbR"/>
    <property type="match status" value="1"/>
</dbReference>
<evidence type="ECO:0000313" key="1">
    <source>
        <dbReference type="EMBL" id="AIS85639.1"/>
    </source>
</evidence>
<dbReference type="Gene3D" id="3.90.1150.30">
    <property type="match status" value="1"/>
</dbReference>
<name>A0A097CSL1_9ACTN</name>
<dbReference type="AlphaFoldDB" id="A0A097CSL1"/>
<protein>
    <recommendedName>
        <fullName evidence="2">MmcQ/YjbR family DNA-binding protein</fullName>
    </recommendedName>
</protein>
<accession>A0A097CSL1</accession>
<sequence>MVSPETVSSIALSLPGAHQSAHFDVTDFRVSNKIFCTLPRPGVMGLRIDVAEQAALISQDPATFSAPNNKYGQSGWTFVELATVDPTQLRELITDAWRRLASRKLQAELDEADS</sequence>
<proteinExistence type="predicted"/>
<dbReference type="EMBL" id="KF826672">
    <property type="protein sequence ID" value="AIS85639.1"/>
    <property type="molecule type" value="Genomic_DNA"/>
</dbReference>
<reference evidence="1" key="1">
    <citation type="submission" date="2013-11" db="EMBL/GenBank/DDBJ databases">
        <title>New antitubercular compounds from marine-derived Verrucosispora sp. MS100047.</title>
        <authorList>
            <person name="Huang P."/>
            <person name="Xie F."/>
            <person name="Wang Q."/>
            <person name="Wang J."/>
            <person name="Wang Q."/>
            <person name="Abdel-Mageed W.M."/>
            <person name="Liu M."/>
            <person name="Han J."/>
            <person name="Song F."/>
            <person name="Dai H."/>
            <person name="Liu X."/>
            <person name="Zhang L."/>
        </authorList>
    </citation>
    <scope>NUCLEOTIDE SEQUENCE</scope>
    <source>
        <strain evidence="1">MS100047</strain>
    </source>
</reference>
<dbReference type="InterPro" id="IPR058532">
    <property type="entry name" value="YjbR/MT2646/Rv2570-like"/>
</dbReference>
<dbReference type="SUPFAM" id="SSF142906">
    <property type="entry name" value="YjbR-like"/>
    <property type="match status" value="1"/>
</dbReference>